<dbReference type="GO" id="GO:0012507">
    <property type="term" value="C:ER to Golgi transport vesicle membrane"/>
    <property type="evidence" value="ECO:0007669"/>
    <property type="project" value="TreeGrafter"/>
</dbReference>
<dbReference type="InterPro" id="IPR004843">
    <property type="entry name" value="Calcineurin-like_PHP"/>
</dbReference>
<dbReference type="InterPro" id="IPR016024">
    <property type="entry name" value="ARM-type_fold"/>
</dbReference>
<dbReference type="GO" id="GO:0006888">
    <property type="term" value="P:endoplasmic reticulum to Golgi vesicle-mediated transport"/>
    <property type="evidence" value="ECO:0007669"/>
    <property type="project" value="TreeGrafter"/>
</dbReference>
<dbReference type="Pfam" id="PF00149">
    <property type="entry name" value="Metallophos"/>
    <property type="match status" value="1"/>
</dbReference>
<keyword evidence="3 4" id="KW-0175">Coiled coil</keyword>
<keyword evidence="2" id="KW-0333">Golgi apparatus</keyword>
<proteinExistence type="predicted"/>
<dbReference type="Pfam" id="PF04869">
    <property type="entry name" value="Uso1_p115_head"/>
    <property type="match status" value="1"/>
</dbReference>
<dbReference type="eggNOG" id="KOG0946">
    <property type="taxonomic scope" value="Eukaryota"/>
</dbReference>
<dbReference type="InterPro" id="IPR024095">
    <property type="entry name" value="Vesicle_P115"/>
</dbReference>
<feature type="region of interest" description="Disordered" evidence="5">
    <location>
        <begin position="892"/>
        <end position="918"/>
    </location>
</feature>
<reference evidence="8" key="1">
    <citation type="submission" date="2017-04" db="EMBL/GenBank/DDBJ databases">
        <title>Population genomics of picophytoplankton unveils novel chromosome hypervariability.</title>
        <authorList>
            <consortium name="DOE Joint Genome Institute"/>
            <person name="Blanc-Mathieu R."/>
            <person name="Krasovec M."/>
            <person name="Hebrard M."/>
            <person name="Yau S."/>
            <person name="Desgranges E."/>
            <person name="Martin J."/>
            <person name="Schackwitz W."/>
            <person name="Kuo A."/>
            <person name="Salin G."/>
            <person name="Donnadieu C."/>
            <person name="Desdevises Y."/>
            <person name="Sanchez-Ferandin S."/>
            <person name="Moreau H."/>
            <person name="Rivals E."/>
            <person name="Grigoriev I.V."/>
            <person name="Grimsley N."/>
            <person name="Eyre-Walker A."/>
            <person name="Piganeau G."/>
        </authorList>
    </citation>
    <scope>NUCLEOTIDE SEQUENCE [LARGE SCALE GENOMIC DNA]</scope>
    <source>
        <strain evidence="8">RCC 1115</strain>
    </source>
</reference>
<organism evidence="8">
    <name type="scientific">Ostreococcus tauri</name>
    <name type="common">Marine green alga</name>
    <dbReference type="NCBI Taxonomy" id="70448"/>
    <lineage>
        <taxon>Eukaryota</taxon>
        <taxon>Viridiplantae</taxon>
        <taxon>Chlorophyta</taxon>
        <taxon>Mamiellophyceae</taxon>
        <taxon>Mamiellales</taxon>
        <taxon>Bathycoccaceae</taxon>
        <taxon>Ostreococcus</taxon>
    </lineage>
</organism>
<dbReference type="SUPFAM" id="SSF48371">
    <property type="entry name" value="ARM repeat"/>
    <property type="match status" value="1"/>
</dbReference>
<dbReference type="GO" id="GO:0048211">
    <property type="term" value="P:Golgi vesicle docking"/>
    <property type="evidence" value="ECO:0007669"/>
    <property type="project" value="TreeGrafter"/>
</dbReference>
<comment type="subcellular location">
    <subcellularLocation>
        <location evidence="1">Golgi apparatus</location>
    </subcellularLocation>
</comment>
<evidence type="ECO:0000256" key="4">
    <source>
        <dbReference type="SAM" id="Coils"/>
    </source>
</evidence>
<dbReference type="GO" id="GO:0005795">
    <property type="term" value="C:Golgi stack"/>
    <property type="evidence" value="ECO:0007669"/>
    <property type="project" value="TreeGrafter"/>
</dbReference>
<evidence type="ECO:0000256" key="2">
    <source>
        <dbReference type="ARBA" id="ARBA00023034"/>
    </source>
</evidence>
<dbReference type="InterPro" id="IPR006953">
    <property type="entry name" value="Vesicle_Uso1_P115_head"/>
</dbReference>
<feature type="coiled-coil region" evidence="4">
    <location>
        <begin position="921"/>
        <end position="987"/>
    </location>
</feature>
<dbReference type="SUPFAM" id="SSF56300">
    <property type="entry name" value="Metallo-dependent phosphatases"/>
    <property type="match status" value="1"/>
</dbReference>
<sequence length="1502" mass="163360">MIVQPRLVQIKEGDELAHRLRVSARLQEEPRIVKRKDDDLFHLAHDGVVAHPRRFDERHVVVFGNLDDLPHPLQELPRLARLFRQALRQHHQPDLLRAIVLNRYELGEIIHVQRQPARLFLRDADAFGHRVALRSESLARTTHAMGRLDRVAALARDVTSATADVARNIVFGSGPEGEDDDGVERALERLTCGVLSSDRALAGRTLCEIVEERDSAKARVARAWGERLLETLRETTDDDDVIRAALEATRACASGRMGEGRDACRAMIARDFAWVRQLVSELRGRDFYSRLAAAQTLREASESEGEALRASAARDPTAVPTLMDAMKENEVIRNEALLLLVELTKDHEELQKIVAFEGAFERAFAVMREEGGVEGGVVVQDCLELCNNLLRDNPSNQTLFRENGFVRSVPGLAAVEREIGNSGMRGISAQKAANALCALETVHLLVSPNQEDGKRRNARHDAELEALLRQQRLAGCRANQSELAKTGTVEILVRASLGDSAVNAVSVRVAALRALAALVRNHEENQTELFSATADRAGTVTEPALLACGRTALHSLSPAERAAASSVLGASMRGNPDGQLLLVSTLAPTGFGATDGSEDASLGGLLARALATNVGMVYDQASVEAARILRDMLHRNDDAKLKALRVNLEPVTSRANASELLLPRCVRQLAVTHTTEDEKPQVERLQTVILRLLIVWLYECKPAVDAFLSSPGHLPAIADLARTGGSTESPHVAALACVVLGCCLLEKAGSVLDVVSARVGLQSFFMKWEAMTTSEQYVQAAETPKLPRALTRANVAKLAIQSDGEDEVPPGEGLYDNEITVFINELEERVKTSIMSMYAKPSAGEERSASSVIRRDGEDDASYLTRLQEALRASEKELEDVRSRNTVLAEQLLGTSNPAAAPSGDEAVSGSMENGSRPASNEALQAAVEAAKRANAHEIENLKRDLEDFKRLADERQESLTSLSSAYNGLEAEVYRLESEATGLRAKLHDIADSDDVSAPDTATLDVAREAGRQEGRRLAEVEFETRMRDAVEAAVAEAAAAHEAELNDLLACLGQEEASKEHLFARLLELGVDETALEEDLAKIRRIPHPASRRASRVAHRPSKATLTHARASMGAAVAKLRARAHRPIDDERCAELKPVWGPFVDTFVATLHAQGAAVRAPGAENNPANDRAPSTSYRKPAVERLVAIGDVHGDLSKVREAFRAAGMTNEKDEWVGGSATCVQVGDQLDRGKDEVAILHFLERLRGEARDAGGELVVMNGNHETLNVSGRFRYSLPEGRADFARWRARQDIGRALRANCGLAAGACEARAGEAAKSGALPSFVKEGEGDRWRALAPGSPMTMRFLAHQPVVVAIGSTLFVHGGVLPEHVKYGLDTLNAEISAWMQRGKIKAAPPLSVQGRDSLVWARDYSHVQEHKCDCDLLKETLAMIPGIERVVVGHTIQHPYGITKACDGQVIRIDVGMSKGCFDAKPEALEILNDGERISKMKLNTEGKVETAPLG</sequence>
<dbReference type="GO" id="GO:0000139">
    <property type="term" value="C:Golgi membrane"/>
    <property type="evidence" value="ECO:0007669"/>
    <property type="project" value="InterPro"/>
</dbReference>
<dbReference type="GO" id="GO:0006886">
    <property type="term" value="P:intracellular protein transport"/>
    <property type="evidence" value="ECO:0007669"/>
    <property type="project" value="InterPro"/>
</dbReference>
<evidence type="ECO:0000256" key="1">
    <source>
        <dbReference type="ARBA" id="ARBA00004555"/>
    </source>
</evidence>
<feature type="coiled-coil region" evidence="4">
    <location>
        <begin position="864"/>
        <end position="891"/>
    </location>
</feature>
<name>A0A1Y5IEM4_OSTTA</name>
<dbReference type="InterPro" id="IPR011989">
    <property type="entry name" value="ARM-like"/>
</dbReference>
<dbReference type="GO" id="GO:0005783">
    <property type="term" value="C:endoplasmic reticulum"/>
    <property type="evidence" value="ECO:0007669"/>
    <property type="project" value="TreeGrafter"/>
</dbReference>
<evidence type="ECO:0000256" key="3">
    <source>
        <dbReference type="ARBA" id="ARBA00023054"/>
    </source>
</evidence>
<evidence type="ECO:0000259" key="6">
    <source>
        <dbReference type="Pfam" id="PF00149"/>
    </source>
</evidence>
<dbReference type="InterPro" id="IPR029052">
    <property type="entry name" value="Metallo-depent_PP-like"/>
</dbReference>
<dbReference type="PANTHER" id="PTHR10013">
    <property type="entry name" value="GENERAL VESICULAR TRANSPORT FACTOR P115"/>
    <property type="match status" value="1"/>
</dbReference>
<feature type="domain" description="Calcineurin-like phosphoesterase" evidence="6">
    <location>
        <begin position="1186"/>
        <end position="1442"/>
    </location>
</feature>
<protein>
    <submittedName>
        <fullName evidence="8">Vesicle tethering family protein</fullName>
    </submittedName>
</protein>
<gene>
    <name evidence="8" type="ORF">BE221DRAFT_204076</name>
</gene>
<dbReference type="Gene3D" id="3.60.21.10">
    <property type="match status" value="1"/>
</dbReference>
<accession>A0A1Y5IEM4</accession>
<dbReference type="EMBL" id="KZ155776">
    <property type="protein sequence ID" value="OUS47951.1"/>
    <property type="molecule type" value="Genomic_DNA"/>
</dbReference>
<evidence type="ECO:0000259" key="7">
    <source>
        <dbReference type="Pfam" id="PF04869"/>
    </source>
</evidence>
<dbReference type="PANTHER" id="PTHR10013:SF0">
    <property type="entry name" value="GENERAL VESICULAR TRANSPORT FACTOR P115"/>
    <property type="match status" value="1"/>
</dbReference>
<evidence type="ECO:0000256" key="5">
    <source>
        <dbReference type="SAM" id="MobiDB-lite"/>
    </source>
</evidence>
<dbReference type="Gene3D" id="1.25.10.10">
    <property type="entry name" value="Leucine-rich Repeat Variant"/>
    <property type="match status" value="1"/>
</dbReference>
<dbReference type="GO" id="GO:0016787">
    <property type="term" value="F:hydrolase activity"/>
    <property type="evidence" value="ECO:0007669"/>
    <property type="project" value="InterPro"/>
</dbReference>
<dbReference type="Proteomes" id="UP000195557">
    <property type="component" value="Unassembled WGS sequence"/>
</dbReference>
<dbReference type="GO" id="GO:0048280">
    <property type="term" value="P:vesicle fusion with Golgi apparatus"/>
    <property type="evidence" value="ECO:0007669"/>
    <property type="project" value="InterPro"/>
</dbReference>
<evidence type="ECO:0000313" key="8">
    <source>
        <dbReference type="EMBL" id="OUS47951.1"/>
    </source>
</evidence>
<feature type="domain" description="Vesicle tethering protein Uso1/P115-like head" evidence="7">
    <location>
        <begin position="480"/>
        <end position="784"/>
    </location>
</feature>